<evidence type="ECO:0000313" key="2">
    <source>
        <dbReference type="Proteomes" id="UP000308114"/>
    </source>
</evidence>
<dbReference type="Proteomes" id="UP000308114">
    <property type="component" value="Unassembled WGS sequence"/>
</dbReference>
<protein>
    <submittedName>
        <fullName evidence="1">Uncharacterized protein</fullName>
    </submittedName>
</protein>
<comment type="caution">
    <text evidence="1">The sequence shown here is derived from an EMBL/GenBank/DDBJ whole genome shotgun (WGS) entry which is preliminary data.</text>
</comment>
<name>A0A4U2PSJ1_9BACL</name>
<accession>A0A4U2PSJ1</accession>
<sequence>MRALLQDDLKELIPYSYMIENELAYKTRTSWSNTISEKNRLKIRQQMNKMKVRLNLRNEKVRPEGMTSKGTPRCSMGFAMTYWVWRTDI</sequence>
<proteinExistence type="predicted"/>
<gene>
    <name evidence="1" type="ORF">C1I60_18710</name>
</gene>
<evidence type="ECO:0000313" key="1">
    <source>
        <dbReference type="EMBL" id="TKH41419.1"/>
    </source>
</evidence>
<dbReference type="EMBL" id="PNXQ01000016">
    <property type="protein sequence ID" value="TKH41419.1"/>
    <property type="molecule type" value="Genomic_DNA"/>
</dbReference>
<organism evidence="1 2">
    <name type="scientific">Paenibacillus terrae</name>
    <dbReference type="NCBI Taxonomy" id="159743"/>
    <lineage>
        <taxon>Bacteria</taxon>
        <taxon>Bacillati</taxon>
        <taxon>Bacillota</taxon>
        <taxon>Bacilli</taxon>
        <taxon>Bacillales</taxon>
        <taxon>Paenibacillaceae</taxon>
        <taxon>Paenibacillus</taxon>
    </lineage>
</organism>
<dbReference type="AlphaFoldDB" id="A0A4U2PSJ1"/>
<reference evidence="1 2" key="1">
    <citation type="submission" date="2018-01" db="EMBL/GenBank/DDBJ databases">
        <title>Bacillales members from the olive rhizosphere are effective biological control agents against Verticillium dahliae.</title>
        <authorList>
            <person name="Gomez-Lama C."/>
            <person name="Legarda G."/>
            <person name="Ruano-Rosa D."/>
            <person name="Pizarro-Tobias P."/>
            <person name="Valverde-Corredor A."/>
            <person name="Niqui J.L."/>
            <person name="Trivino J.C."/>
            <person name="Roca A."/>
            <person name="Mercado-Blanco J."/>
        </authorList>
    </citation>
    <scope>NUCLEOTIDE SEQUENCE [LARGE SCALE GENOMIC DNA]</scope>
    <source>
        <strain evidence="1 2">PIC167</strain>
    </source>
</reference>